<proteinExistence type="predicted"/>
<accession>A0A329RVC3</accession>
<dbReference type="VEuPathDB" id="FungiDB:PC110_g15362"/>
<evidence type="ECO:0000256" key="1">
    <source>
        <dbReference type="SAM" id="MobiDB-lite"/>
    </source>
</evidence>
<evidence type="ECO:0000313" key="2">
    <source>
        <dbReference type="EMBL" id="RAW28249.1"/>
    </source>
</evidence>
<feature type="compositionally biased region" description="Basic and acidic residues" evidence="1">
    <location>
        <begin position="133"/>
        <end position="148"/>
    </location>
</feature>
<organism evidence="2 3">
    <name type="scientific">Phytophthora cactorum</name>
    <dbReference type="NCBI Taxonomy" id="29920"/>
    <lineage>
        <taxon>Eukaryota</taxon>
        <taxon>Sar</taxon>
        <taxon>Stramenopiles</taxon>
        <taxon>Oomycota</taxon>
        <taxon>Peronosporomycetes</taxon>
        <taxon>Peronosporales</taxon>
        <taxon>Peronosporaceae</taxon>
        <taxon>Phytophthora</taxon>
    </lineage>
</organism>
<dbReference type="OrthoDB" id="75971at2759"/>
<dbReference type="Proteomes" id="UP000251314">
    <property type="component" value="Unassembled WGS sequence"/>
</dbReference>
<name>A0A329RVC3_9STRA</name>
<feature type="compositionally biased region" description="Low complexity" evidence="1">
    <location>
        <begin position="58"/>
        <end position="71"/>
    </location>
</feature>
<sequence length="148" mass="15836">MASFLLGDEYASSSSSSSDDETFPTASPSTIMSPPAATLSKTQLLPSADELFASDTSGALTTSSVSSASAATHKRKNEQASRPATKAVKTETGEAARKPKIAPFAPPQLRRPNISTEDRSSWNTDKTIALQRKANETETREKKRCDEL</sequence>
<dbReference type="EMBL" id="MJFZ01000503">
    <property type="protein sequence ID" value="RAW28249.1"/>
    <property type="molecule type" value="Genomic_DNA"/>
</dbReference>
<feature type="region of interest" description="Disordered" evidence="1">
    <location>
        <begin position="58"/>
        <end position="148"/>
    </location>
</feature>
<feature type="region of interest" description="Disordered" evidence="1">
    <location>
        <begin position="1"/>
        <end position="38"/>
    </location>
</feature>
<protein>
    <submittedName>
        <fullName evidence="2">Uncharacterized protein</fullName>
    </submittedName>
</protein>
<dbReference type="AlphaFoldDB" id="A0A329RVC3"/>
<keyword evidence="3" id="KW-1185">Reference proteome</keyword>
<evidence type="ECO:0000313" key="3">
    <source>
        <dbReference type="Proteomes" id="UP000251314"/>
    </source>
</evidence>
<gene>
    <name evidence="2" type="ORF">PC110_g15362</name>
</gene>
<comment type="caution">
    <text evidence="2">The sequence shown here is derived from an EMBL/GenBank/DDBJ whole genome shotgun (WGS) entry which is preliminary data.</text>
</comment>
<feature type="compositionally biased region" description="Basic and acidic residues" evidence="1">
    <location>
        <begin position="88"/>
        <end position="97"/>
    </location>
</feature>
<reference evidence="2 3" key="1">
    <citation type="submission" date="2018-01" db="EMBL/GenBank/DDBJ databases">
        <title>Draft genome of the strawberry crown rot pathogen Phytophthora cactorum.</title>
        <authorList>
            <person name="Armitage A.D."/>
            <person name="Lysoe E."/>
            <person name="Nellist C.F."/>
            <person name="Harrison R.J."/>
            <person name="Brurberg M.B."/>
        </authorList>
    </citation>
    <scope>NUCLEOTIDE SEQUENCE [LARGE SCALE GENOMIC DNA]</scope>
    <source>
        <strain evidence="2 3">10300</strain>
    </source>
</reference>